<dbReference type="Gene3D" id="1.20.1540.10">
    <property type="entry name" value="Rhomboid-like"/>
    <property type="match status" value="1"/>
</dbReference>
<feature type="compositionally biased region" description="Low complexity" evidence="7">
    <location>
        <begin position="130"/>
        <end position="147"/>
    </location>
</feature>
<evidence type="ECO:0000256" key="4">
    <source>
        <dbReference type="ARBA" id="ARBA00022989"/>
    </source>
</evidence>
<feature type="compositionally biased region" description="Basic and acidic residues" evidence="7">
    <location>
        <begin position="652"/>
        <end position="666"/>
    </location>
</feature>
<keyword evidence="6" id="KW-0645">Protease</keyword>
<feature type="compositionally biased region" description="Basic and acidic residues" evidence="7">
    <location>
        <begin position="483"/>
        <end position="501"/>
    </location>
</feature>
<dbReference type="AlphaFoldDB" id="A0A8S1IV38"/>
<evidence type="ECO:0000256" key="3">
    <source>
        <dbReference type="ARBA" id="ARBA00022692"/>
    </source>
</evidence>
<dbReference type="PANTHER" id="PTHR22936">
    <property type="entry name" value="RHOMBOID-RELATED"/>
    <property type="match status" value="1"/>
</dbReference>
<dbReference type="InterPro" id="IPR002610">
    <property type="entry name" value="Peptidase_S54_rhomboid-like"/>
</dbReference>
<feature type="region of interest" description="Disordered" evidence="7">
    <location>
        <begin position="587"/>
        <end position="683"/>
    </location>
</feature>
<evidence type="ECO:0000256" key="7">
    <source>
        <dbReference type="SAM" id="MobiDB-lite"/>
    </source>
</evidence>
<evidence type="ECO:0000313" key="10">
    <source>
        <dbReference type="Proteomes" id="UP000708148"/>
    </source>
</evidence>
<evidence type="ECO:0000256" key="5">
    <source>
        <dbReference type="ARBA" id="ARBA00023136"/>
    </source>
</evidence>
<feature type="compositionally biased region" description="Basic and acidic residues" evidence="7">
    <location>
        <begin position="33"/>
        <end position="45"/>
    </location>
</feature>
<comment type="caution">
    <text evidence="6">Lacks conserved residue(s) required for the propagation of feature annotation.</text>
</comment>
<feature type="region of interest" description="Disordered" evidence="7">
    <location>
        <begin position="107"/>
        <end position="166"/>
    </location>
</feature>
<keyword evidence="3 6" id="KW-0812">Transmembrane</keyword>
<accession>A0A8S1IV38</accession>
<feature type="compositionally biased region" description="Low complexity" evidence="7">
    <location>
        <begin position="391"/>
        <end position="408"/>
    </location>
</feature>
<keyword evidence="10" id="KW-1185">Reference proteome</keyword>
<protein>
    <recommendedName>
        <fullName evidence="6">RHOMBOID-like protein</fullName>
        <ecNumber evidence="6">3.4.21.105</ecNumber>
    </recommendedName>
</protein>
<gene>
    <name evidence="9" type="ORF">OSTQU699_LOCUS4260</name>
</gene>
<feature type="transmembrane region" description="Helical" evidence="6">
    <location>
        <begin position="995"/>
        <end position="1013"/>
    </location>
</feature>
<dbReference type="Proteomes" id="UP000708148">
    <property type="component" value="Unassembled WGS sequence"/>
</dbReference>
<evidence type="ECO:0000256" key="6">
    <source>
        <dbReference type="RuleBase" id="RU362115"/>
    </source>
</evidence>
<comment type="catalytic activity">
    <reaction evidence="6">
        <text>Cleaves type-1 transmembrane domains using a catalytic dyad composed of serine and histidine that are contributed by different transmembrane domains.</text>
        <dbReference type="EC" id="3.4.21.105"/>
    </reaction>
</comment>
<dbReference type="InterPro" id="IPR035952">
    <property type="entry name" value="Rhomboid-like_sf"/>
</dbReference>
<comment type="function">
    <text evidence="6">Serine protease involved in intramembrane proteolysis.</text>
</comment>
<evidence type="ECO:0000313" key="9">
    <source>
        <dbReference type="EMBL" id="CAD7698901.1"/>
    </source>
</evidence>
<keyword evidence="5 6" id="KW-0472">Membrane</keyword>
<sequence length="1058" mass="114306">MRWVGARPEGPGGSPSSGSSSEGDGGGSGSSGADRRGGDSGRDEGGMGTRAGQGRSAGAKAGLSQSTLAGSRETKKAAVEGDGQGTGRGQVASGAYDVEKWVAGSAPLFVDGGDDCTRQEGGAGGGGSTGAPQEGRGDGSPPSRSRPGSGGSNGSRESRGVVNLGDLRGMRDLADLRNFARRNEEAARGGTPPRVAVFKDDSRLPLSGRGEDPWAGCTSRRQSRSAGDEYELEEGEWRGQGPMNTQNPRFVGMGIRGGLPVGHRPAGLPYPAVLVSSCGAHINTVPVQQGPVAWVPMMGSADWHANRWMQGGPGCVGRGAYPAAGMFLEPGEGPVNGYFAQSVAPNVGSADSMLPRHLRPLAVGPRDRYCHEAAMMRQAVQLQGFQEARMAQQAQQKAQQQPQQQLHQRGLPKSKSMPQERGWARGNQGQLQEQGAHCGHGKRARHQSEAALHYEADNAVYSPGREPSGSSASTHTTSASCGKAREGRGPSQRKAKDEGPKPAHPVKPVPLTLWAIILHYISLLFSDYPAKAHRRWLRDRTPGGSSPPAASKLPAIGGKATIYDDEFSDSDFSEDDDEPIYNAGRRIAIGSYTPEGENSTSRMPPSRGLAPLKRVSRKRNGVAAEQAGRSLHEAELGFGAKRPSPDVSEMARPPRAEAERRGKGRPEGGGMAKRSQGKGTFKLGRCAWGPREGDWEAGVLKAAGKGARAGSLTAWGRANRIRLRRRRSRLARLWDELRHPLATLRRKYRRSAHKTRLMAAIDKRSSGTFSGIWDRIINEVFLWSQWAFEFASPTRVGRRRLYFTIIFPFVLLMAFSFMAGEYPLYLERKGEPVAADYDFGPYQLFRWVFHREAWRNFDSVFLVEWGARFIPRLPGHPTRWLQSLLIHENFSHLATNMMLFVILSWSLEGKYGFVRTAAVCLTSGLAGNFLSAAGEDPCALVVGASGCVFGLAGFFVVDAVFDFRHVMFPFLRLLGFLVFLVAFAASLATQSETSHLSHVGGFLTGCGLSLALLRRFFDERLEATMPWIALTTLAIMFIPFPVVVYQDILPDISCDLGT</sequence>
<dbReference type="InterPro" id="IPR022764">
    <property type="entry name" value="Peptidase_S54_rhomboid_dom"/>
</dbReference>
<evidence type="ECO:0000259" key="8">
    <source>
        <dbReference type="Pfam" id="PF01694"/>
    </source>
</evidence>
<feature type="region of interest" description="Disordered" evidence="7">
    <location>
        <begin position="391"/>
        <end position="447"/>
    </location>
</feature>
<keyword evidence="6" id="KW-0720">Serine protease</keyword>
<feature type="compositionally biased region" description="Low complexity" evidence="7">
    <location>
        <begin position="468"/>
        <end position="480"/>
    </location>
</feature>
<feature type="transmembrane region" description="Helical" evidence="6">
    <location>
        <begin position="801"/>
        <end position="819"/>
    </location>
</feature>
<dbReference type="EMBL" id="CAJHUC010000910">
    <property type="protein sequence ID" value="CAD7698901.1"/>
    <property type="molecule type" value="Genomic_DNA"/>
</dbReference>
<feature type="transmembrane region" description="Helical" evidence="6">
    <location>
        <begin position="914"/>
        <end position="933"/>
    </location>
</feature>
<keyword evidence="6" id="KW-0378">Hydrolase</keyword>
<dbReference type="PANTHER" id="PTHR22936:SF99">
    <property type="entry name" value="RHOMBOID-LIKE PROTEASE"/>
    <property type="match status" value="1"/>
</dbReference>
<comment type="similarity">
    <text evidence="2 6">Belongs to the peptidase S54 family.</text>
</comment>
<comment type="caution">
    <text evidence="9">The sequence shown here is derived from an EMBL/GenBank/DDBJ whole genome shotgun (WGS) entry which is preliminary data.</text>
</comment>
<dbReference type="EC" id="3.4.21.105" evidence="6"/>
<feature type="region of interest" description="Disordered" evidence="7">
    <location>
        <begin position="1"/>
        <end position="92"/>
    </location>
</feature>
<evidence type="ECO:0000256" key="2">
    <source>
        <dbReference type="ARBA" id="ARBA00009045"/>
    </source>
</evidence>
<feature type="region of interest" description="Disordered" evidence="7">
    <location>
        <begin position="460"/>
        <end position="507"/>
    </location>
</feature>
<comment type="subcellular location">
    <subcellularLocation>
        <location evidence="1 6">Membrane</location>
        <topology evidence="1 6">Multi-pass membrane protein</topology>
    </subcellularLocation>
</comment>
<feature type="domain" description="Peptidase S54 rhomboid" evidence="8">
    <location>
        <begin position="876"/>
        <end position="1014"/>
    </location>
</feature>
<dbReference type="GO" id="GO:0004252">
    <property type="term" value="F:serine-type endopeptidase activity"/>
    <property type="evidence" value="ECO:0007669"/>
    <property type="project" value="InterPro"/>
</dbReference>
<feature type="transmembrane region" description="Helical" evidence="6">
    <location>
        <begin position="1025"/>
        <end position="1045"/>
    </location>
</feature>
<keyword evidence="4 6" id="KW-1133">Transmembrane helix</keyword>
<organism evidence="9 10">
    <name type="scientific">Ostreobium quekettii</name>
    <dbReference type="NCBI Taxonomy" id="121088"/>
    <lineage>
        <taxon>Eukaryota</taxon>
        <taxon>Viridiplantae</taxon>
        <taxon>Chlorophyta</taxon>
        <taxon>core chlorophytes</taxon>
        <taxon>Ulvophyceae</taxon>
        <taxon>TCBD clade</taxon>
        <taxon>Bryopsidales</taxon>
        <taxon>Ostreobineae</taxon>
        <taxon>Ostreobiaceae</taxon>
        <taxon>Ostreobium</taxon>
    </lineage>
</organism>
<reference evidence="9" key="1">
    <citation type="submission" date="2020-12" db="EMBL/GenBank/DDBJ databases">
        <authorList>
            <person name="Iha C."/>
        </authorList>
    </citation>
    <scope>NUCLEOTIDE SEQUENCE</scope>
</reference>
<dbReference type="GO" id="GO:0016020">
    <property type="term" value="C:membrane"/>
    <property type="evidence" value="ECO:0007669"/>
    <property type="project" value="UniProtKB-SubCell"/>
</dbReference>
<dbReference type="Pfam" id="PF01694">
    <property type="entry name" value="Rhomboid"/>
    <property type="match status" value="1"/>
</dbReference>
<dbReference type="GO" id="GO:0006508">
    <property type="term" value="P:proteolysis"/>
    <property type="evidence" value="ECO:0007669"/>
    <property type="project" value="UniProtKB-KW"/>
</dbReference>
<proteinExistence type="inferred from homology"/>
<dbReference type="OrthoDB" id="418595at2759"/>
<evidence type="ECO:0000256" key="1">
    <source>
        <dbReference type="ARBA" id="ARBA00004141"/>
    </source>
</evidence>
<feature type="region of interest" description="Disordered" evidence="7">
    <location>
        <begin position="203"/>
        <end position="246"/>
    </location>
</feature>
<feature type="transmembrane region" description="Helical" evidence="6">
    <location>
        <begin position="939"/>
        <end position="961"/>
    </location>
</feature>
<name>A0A8S1IV38_9CHLO</name>
<feature type="transmembrane region" description="Helical" evidence="6">
    <location>
        <begin position="970"/>
        <end position="989"/>
    </location>
</feature>
<dbReference type="SUPFAM" id="SSF144091">
    <property type="entry name" value="Rhomboid-like"/>
    <property type="match status" value="1"/>
</dbReference>